<name>A0ABT2EVK9_METVO</name>
<dbReference type="Proteomes" id="UP001140258">
    <property type="component" value="Unassembled WGS sequence"/>
</dbReference>
<protein>
    <submittedName>
        <fullName evidence="2">Flagellar basal body-associated protein FliL</fullName>
    </submittedName>
</protein>
<reference evidence="2" key="1">
    <citation type="submission" date="2022-08" db="EMBL/GenBank/DDBJ databases">
        <title>Genomic Encyclopedia of Type Strains, Phase V (KMG-V): Genome sequencing to study the core and pangenomes of soil and plant-associated prokaryotes.</title>
        <authorList>
            <person name="Whitman W."/>
        </authorList>
    </citation>
    <scope>NUCLEOTIDE SEQUENCE</scope>
    <source>
        <strain evidence="2">PS</strain>
    </source>
</reference>
<sequence length="351" mass="40294">MIEIILMILLVIALFIAFICGFGFFCTLTAIPKDAKSIVWANFKYNVLNKKYTFLARDVNTGKIHVGEHDGNISKIKIGKRVVEQPRIRLKDKLWDIPFGEFRQGMGIPIRGDAPVILKKITQTYGAHAIGEYFNTYLEYQSLIEDYSEDPKVEKQITKLEDRLSEMRDKFAVVAGSGVSYFDERDLEIYEDIENDLKEYEKHNDSENYSNLKKKYLEFITYIVDKYKDKNLGESLFILKKHKKTGNKIHNTKFIEFVNLADFDDYILDGDPMRVQGFIEERTANHILKHLKDFNKTQFYIIALIAGGVMLLLGGYGLSMLFGQQDVHVVVQAVNETARTVVSNATTIPIS</sequence>
<keyword evidence="1" id="KW-1133">Transmembrane helix</keyword>
<dbReference type="EMBL" id="JANUCQ010000002">
    <property type="protein sequence ID" value="MCS3921982.1"/>
    <property type="molecule type" value="Genomic_DNA"/>
</dbReference>
<evidence type="ECO:0000256" key="1">
    <source>
        <dbReference type="SAM" id="Phobius"/>
    </source>
</evidence>
<accession>A0ABT2EVK9</accession>
<keyword evidence="1" id="KW-0812">Transmembrane</keyword>
<evidence type="ECO:0000313" key="2">
    <source>
        <dbReference type="EMBL" id="MCS3921982.1"/>
    </source>
</evidence>
<keyword evidence="2" id="KW-0969">Cilium</keyword>
<gene>
    <name evidence="2" type="ORF">M2325_000667</name>
</gene>
<keyword evidence="2" id="KW-0966">Cell projection</keyword>
<feature type="transmembrane region" description="Helical" evidence="1">
    <location>
        <begin position="299"/>
        <end position="318"/>
    </location>
</feature>
<keyword evidence="1" id="KW-0472">Membrane</keyword>
<keyword evidence="2" id="KW-0282">Flagellum</keyword>
<organism evidence="2 3">
    <name type="scientific">Methanococcus voltae PS</name>
    <dbReference type="NCBI Taxonomy" id="523842"/>
    <lineage>
        <taxon>Archaea</taxon>
        <taxon>Methanobacteriati</taxon>
        <taxon>Methanobacteriota</taxon>
        <taxon>Methanomada group</taxon>
        <taxon>Methanococci</taxon>
        <taxon>Methanococcales</taxon>
        <taxon>Methanococcaceae</taxon>
        <taxon>Methanococcus</taxon>
    </lineage>
</organism>
<proteinExistence type="predicted"/>
<comment type="caution">
    <text evidence="2">The sequence shown here is derived from an EMBL/GenBank/DDBJ whole genome shotgun (WGS) entry which is preliminary data.</text>
</comment>
<feature type="transmembrane region" description="Helical" evidence="1">
    <location>
        <begin position="6"/>
        <end position="31"/>
    </location>
</feature>
<evidence type="ECO:0000313" key="3">
    <source>
        <dbReference type="Proteomes" id="UP001140258"/>
    </source>
</evidence>
<keyword evidence="3" id="KW-1185">Reference proteome</keyword>
<dbReference type="RefSeq" id="WP_259051038.1">
    <property type="nucleotide sequence ID" value="NZ_JANUCQ010000002.1"/>
</dbReference>